<keyword evidence="2" id="KW-1133">Transmembrane helix</keyword>
<keyword evidence="4" id="KW-1185">Reference proteome</keyword>
<reference evidence="3" key="1">
    <citation type="submission" date="2021-10" db="EMBL/GenBank/DDBJ databases">
        <title>Streptomyces nigrumlapis sp.nov.,an antimicrobial producing actinobacterium isolated from Black Gobi rocks.</title>
        <authorList>
            <person name="Wen Y."/>
            <person name="Zhang W."/>
            <person name="Liu X.G."/>
        </authorList>
    </citation>
    <scope>NUCLEOTIDE SEQUENCE</scope>
    <source>
        <strain evidence="3">ST13-2-2</strain>
    </source>
</reference>
<proteinExistence type="predicted"/>
<evidence type="ECO:0000313" key="4">
    <source>
        <dbReference type="Proteomes" id="UP000830115"/>
    </source>
</evidence>
<organism evidence="3 4">
    <name type="scientific">Streptomyces halobius</name>
    <dbReference type="NCBI Taxonomy" id="2879846"/>
    <lineage>
        <taxon>Bacteria</taxon>
        <taxon>Bacillati</taxon>
        <taxon>Actinomycetota</taxon>
        <taxon>Actinomycetes</taxon>
        <taxon>Kitasatosporales</taxon>
        <taxon>Streptomycetaceae</taxon>
        <taxon>Streptomyces</taxon>
    </lineage>
</organism>
<gene>
    <name evidence="3" type="ORF">K9S39_16135</name>
</gene>
<feature type="region of interest" description="Disordered" evidence="1">
    <location>
        <begin position="32"/>
        <end position="66"/>
    </location>
</feature>
<keyword evidence="2" id="KW-0812">Transmembrane</keyword>
<evidence type="ECO:0000256" key="1">
    <source>
        <dbReference type="SAM" id="MobiDB-lite"/>
    </source>
</evidence>
<sequence>MTALTTPVKLGGYVLILLVVLAAGFGLGRAFGAGTTGRDGPVRHAPAQQRTAPPIPHSQHPEEQPS</sequence>
<protein>
    <submittedName>
        <fullName evidence="3">Uncharacterized protein</fullName>
    </submittedName>
</protein>
<evidence type="ECO:0000313" key="3">
    <source>
        <dbReference type="EMBL" id="UQA93169.1"/>
    </source>
</evidence>
<accession>A0ABY4M5Y4</accession>
<evidence type="ECO:0000256" key="2">
    <source>
        <dbReference type="SAM" id="Phobius"/>
    </source>
</evidence>
<dbReference type="RefSeq" id="WP_248864036.1">
    <property type="nucleotide sequence ID" value="NZ_CP086322.1"/>
</dbReference>
<name>A0ABY4M5Y4_9ACTN</name>
<dbReference type="Proteomes" id="UP000830115">
    <property type="component" value="Chromosome"/>
</dbReference>
<dbReference type="EMBL" id="CP086322">
    <property type="protein sequence ID" value="UQA93169.1"/>
    <property type="molecule type" value="Genomic_DNA"/>
</dbReference>
<keyword evidence="2" id="KW-0472">Membrane</keyword>
<feature type="transmembrane region" description="Helical" evidence="2">
    <location>
        <begin position="12"/>
        <end position="31"/>
    </location>
</feature>